<dbReference type="AlphaFoldDB" id="A0AAN7PN95"/>
<comment type="caution">
    <text evidence="2">The sequence shown here is derived from an EMBL/GenBank/DDBJ whole genome shotgun (WGS) entry which is preliminary data.</text>
</comment>
<accession>A0AAN7PN95</accession>
<evidence type="ECO:0000313" key="3">
    <source>
        <dbReference type="Proteomes" id="UP001345219"/>
    </source>
</evidence>
<keyword evidence="3" id="KW-1185">Reference proteome</keyword>
<keyword evidence="1" id="KW-0472">Membrane</keyword>
<evidence type="ECO:0000313" key="2">
    <source>
        <dbReference type="EMBL" id="KAK4751339.1"/>
    </source>
</evidence>
<reference evidence="2 3" key="1">
    <citation type="journal article" date="2023" name="Hortic Res">
        <title>Pangenome of water caltrop reveals structural variations and asymmetric subgenome divergence after allopolyploidization.</title>
        <authorList>
            <person name="Zhang X."/>
            <person name="Chen Y."/>
            <person name="Wang L."/>
            <person name="Yuan Y."/>
            <person name="Fang M."/>
            <person name="Shi L."/>
            <person name="Lu R."/>
            <person name="Comes H.P."/>
            <person name="Ma Y."/>
            <person name="Chen Y."/>
            <person name="Huang G."/>
            <person name="Zhou Y."/>
            <person name="Zheng Z."/>
            <person name="Qiu Y."/>
        </authorList>
    </citation>
    <scope>NUCLEOTIDE SEQUENCE [LARGE SCALE GENOMIC DNA]</scope>
    <source>
        <tissue evidence="2">Roots</tissue>
    </source>
</reference>
<keyword evidence="1" id="KW-1133">Transmembrane helix</keyword>
<organism evidence="2 3">
    <name type="scientific">Trapa incisa</name>
    <dbReference type="NCBI Taxonomy" id="236973"/>
    <lineage>
        <taxon>Eukaryota</taxon>
        <taxon>Viridiplantae</taxon>
        <taxon>Streptophyta</taxon>
        <taxon>Embryophyta</taxon>
        <taxon>Tracheophyta</taxon>
        <taxon>Spermatophyta</taxon>
        <taxon>Magnoliopsida</taxon>
        <taxon>eudicotyledons</taxon>
        <taxon>Gunneridae</taxon>
        <taxon>Pentapetalae</taxon>
        <taxon>rosids</taxon>
        <taxon>malvids</taxon>
        <taxon>Myrtales</taxon>
        <taxon>Lythraceae</taxon>
        <taxon>Trapa</taxon>
    </lineage>
</organism>
<proteinExistence type="predicted"/>
<dbReference type="EMBL" id="JAXIOK010000017">
    <property type="protein sequence ID" value="KAK4751339.1"/>
    <property type="molecule type" value="Genomic_DNA"/>
</dbReference>
<keyword evidence="1" id="KW-0812">Transmembrane</keyword>
<dbReference type="Proteomes" id="UP001345219">
    <property type="component" value="Chromosome 4"/>
</dbReference>
<feature type="transmembrane region" description="Helical" evidence="1">
    <location>
        <begin position="24"/>
        <end position="45"/>
    </location>
</feature>
<name>A0AAN7PN95_9MYRT</name>
<gene>
    <name evidence="2" type="ORF">SAY87_004821</name>
</gene>
<sequence>MIPELFAYTMNFSIVKFLHAQSKIMVVVVISAVELVLLTVFNWLLKLGWGLVGVIMEGLPQPLELCAVVPRLCCHALVSDSPS</sequence>
<protein>
    <submittedName>
        <fullName evidence="2">Uncharacterized protein</fullName>
    </submittedName>
</protein>
<evidence type="ECO:0000256" key="1">
    <source>
        <dbReference type="SAM" id="Phobius"/>
    </source>
</evidence>